<evidence type="ECO:0000313" key="1">
    <source>
        <dbReference type="EMBL" id="AEE95392.1"/>
    </source>
</evidence>
<dbReference type="InterPro" id="IPR029062">
    <property type="entry name" value="Class_I_gatase-like"/>
</dbReference>
<dbReference type="EMBL" id="CP002360">
    <property type="protein sequence ID" value="AEE95392.1"/>
    <property type="molecule type" value="Genomic_DNA"/>
</dbReference>
<dbReference type="RefSeq" id="WP_013779826.1">
    <property type="nucleotide sequence ID" value="NC_015520.1"/>
</dbReference>
<dbReference type="Pfam" id="PF17132">
    <property type="entry name" value="Glyco_hydro_106"/>
    <property type="match status" value="1"/>
</dbReference>
<evidence type="ECO:0008006" key="3">
    <source>
        <dbReference type="Google" id="ProtNLM"/>
    </source>
</evidence>
<dbReference type="eggNOG" id="COG3250">
    <property type="taxonomic scope" value="Bacteria"/>
</dbReference>
<dbReference type="Gene3D" id="2.60.120.260">
    <property type="entry name" value="Galactose-binding domain-like"/>
    <property type="match status" value="1"/>
</dbReference>
<dbReference type="STRING" id="697281.Mahau_0169"/>
<dbReference type="PANTHER" id="PTHR36848:SF2">
    <property type="entry name" value="SECRETED PROTEIN"/>
    <property type="match status" value="1"/>
</dbReference>
<name>F3ZWF7_MAHA5</name>
<accession>F3ZWF7</accession>
<dbReference type="HOGENOM" id="CLU_010993_0_0_9"/>
<dbReference type="PANTHER" id="PTHR36848">
    <property type="entry name" value="DNA-BINDING PROTEIN (PUTATIVE SECRETED PROTEIN)-RELATED"/>
    <property type="match status" value="1"/>
</dbReference>
<keyword evidence="2" id="KW-1185">Reference proteome</keyword>
<dbReference type="Proteomes" id="UP000008457">
    <property type="component" value="Chromosome"/>
</dbReference>
<evidence type="ECO:0000313" key="2">
    <source>
        <dbReference type="Proteomes" id="UP000008457"/>
    </source>
</evidence>
<organism evidence="1 2">
    <name type="scientific">Mahella australiensis (strain DSM 15567 / CIP 107919 / 50-1 BON)</name>
    <dbReference type="NCBI Taxonomy" id="697281"/>
    <lineage>
        <taxon>Bacteria</taxon>
        <taxon>Bacillati</taxon>
        <taxon>Bacillota</taxon>
        <taxon>Clostridia</taxon>
        <taxon>Thermoanaerobacterales</taxon>
        <taxon>Thermoanaerobacterales Family IV. Incertae Sedis</taxon>
        <taxon>Mahella</taxon>
    </lineage>
</organism>
<dbReference type="KEGG" id="mas:Mahau_0169"/>
<sequence length="1005" mass="114870">MEELRQQFGNPGKDYRSAPFWSWNDRLKPEEVAWQIRNMKQAGMGGFFMHSREGLETPFMGEEWMECVKAAVDTAKEVGMNAWLYDEDRWPSGFGGGMVAAKIGDEGRAKLLTLVELESGQKVEGVLSAFYIQIDSEKIASLEQLNAGDTVMSGRRAVGFRREICAKSDWFNGDAYADNLNPKSVRAFIESVYEPYYKQFGHEFGKTIPGIFTDEPNIFSGHNPGMKGIPWTDIFPQYFEQKRGYDILQFLPYIFFDGDRSIEVRHDYWRTISELFVEAYSKQLGQWCDEHGLGFTGHYLYENDFALAIRSGGSVMPHYQYEHQPGIDILTESISETLTVKQCSSMANQFDRSRVVSELYGCTGWDFTFEGQKWVGDWQYALGVNMRCQHLALYSLRGCRKRDYPGSYNYNNTWWKYNKVVEDYFARLSLMLSSGKVKRDILVVHPIESAWCRYSGTNDKEVNEMGASFQTLCDGLLGLHRDFDLGDESVIEDYGRVGNDEFIINKAAYKTVILPPMITIRRSTVNLLKAFMDNGGKVIAVKPYATMIDARPDQGLAELFDHENMTVVDNAMCQIESALDNIVQRTISIDDKAGQQDDAFIYMERYEGNNHVFFIVNTDRSSGHDVRIWLKGTGHIEQWDALTGDIRPVSADIEDGYMVFDASFGPAGSMLYVIDASRQPADVAYEPVKEVDARYMGPVCDFVRTDPNVLTLDYCQYRFDGEDWSPFMQVWQAQEAIRKRLGMRSVAVNGLEQRWRWIYTPHPNDGAHVQLRFAFDVNDRPIGHVYFVVEGAENFDITFDDMLISNEPHGWYLDKSFDKVELPLLLPGRHEVELSCKYKNSMELEDCYIIGNFGVDLLTKAIIDEPERLHFGDWCSQGYPNYPGGMIYKERVELHIKDGQRVYIDLGEYRATTVAIWVNGNIAAHIPWRAANGADITEFLHDGVNEIGIEMMGSPRNMMGPLHQKSGKRPWTDSRSFRTTGYEFTPDEVLVPEGCFGQIKLSIME</sequence>
<dbReference type="OrthoDB" id="9761519at2"/>
<reference evidence="1 2" key="2">
    <citation type="journal article" date="2011" name="Stand. Genomic Sci.">
        <title>Complete genome sequence of Mahella australiensis type strain (50-1 BON).</title>
        <authorList>
            <person name="Sikorski J."/>
            <person name="Teshima H."/>
            <person name="Nolan M."/>
            <person name="Lucas S."/>
            <person name="Hammon N."/>
            <person name="Deshpande S."/>
            <person name="Cheng J.F."/>
            <person name="Pitluck S."/>
            <person name="Liolios K."/>
            <person name="Pagani I."/>
            <person name="Ivanova N."/>
            <person name="Huntemann M."/>
            <person name="Mavromatis K."/>
            <person name="Ovchinikova G."/>
            <person name="Pati A."/>
            <person name="Tapia R."/>
            <person name="Han C."/>
            <person name="Goodwin L."/>
            <person name="Chen A."/>
            <person name="Palaniappan K."/>
            <person name="Land M."/>
            <person name="Hauser L."/>
            <person name="Ngatchou-Djao O.D."/>
            <person name="Rohde M."/>
            <person name="Pukall R."/>
            <person name="Spring S."/>
            <person name="Abt B."/>
            <person name="Goker M."/>
            <person name="Detter J.C."/>
            <person name="Woyke T."/>
            <person name="Bristow J."/>
            <person name="Markowitz V."/>
            <person name="Hugenholtz P."/>
            <person name="Eisen J.A."/>
            <person name="Kyrpides N.C."/>
            <person name="Klenk H.P."/>
            <person name="Lapidus A."/>
        </authorList>
    </citation>
    <scope>NUCLEOTIDE SEQUENCE [LARGE SCALE GENOMIC DNA]</scope>
    <source>
        <strain evidence="2">DSM 15567 / CIP 107919 / 50-1 BON</strain>
    </source>
</reference>
<gene>
    <name evidence="1" type="ordered locus">Mahau_0169</name>
</gene>
<dbReference type="InterPro" id="IPR053161">
    <property type="entry name" value="Ulvan_degrading_GH"/>
</dbReference>
<dbReference type="AlphaFoldDB" id="F3ZWF7"/>
<protein>
    <recommendedName>
        <fullName evidence="3">Glycoside hydrolase family 2 sugar binding protein</fullName>
    </recommendedName>
</protein>
<dbReference type="Gene3D" id="3.40.50.880">
    <property type="match status" value="1"/>
</dbReference>
<reference evidence="2" key="1">
    <citation type="submission" date="2010-11" db="EMBL/GenBank/DDBJ databases">
        <title>The complete genome of Mahella australiensis DSM 15567.</title>
        <authorList>
            <consortium name="US DOE Joint Genome Institute (JGI-PGF)"/>
            <person name="Lucas S."/>
            <person name="Copeland A."/>
            <person name="Lapidus A."/>
            <person name="Bruce D."/>
            <person name="Goodwin L."/>
            <person name="Pitluck S."/>
            <person name="Kyrpides N."/>
            <person name="Mavromatis K."/>
            <person name="Pagani I."/>
            <person name="Ivanova N."/>
            <person name="Teshima H."/>
            <person name="Brettin T."/>
            <person name="Detter J.C."/>
            <person name="Han C."/>
            <person name="Tapia R."/>
            <person name="Land M."/>
            <person name="Hauser L."/>
            <person name="Markowitz V."/>
            <person name="Cheng J.-F."/>
            <person name="Hugenholtz P."/>
            <person name="Woyke T."/>
            <person name="Wu D."/>
            <person name="Spring S."/>
            <person name="Pukall R."/>
            <person name="Steenblock K."/>
            <person name="Schneider S."/>
            <person name="Klenk H.-P."/>
            <person name="Eisen J.A."/>
        </authorList>
    </citation>
    <scope>NUCLEOTIDE SEQUENCE [LARGE SCALE GENOMIC DNA]</scope>
    <source>
        <strain evidence="2">DSM 15567 / CIP 107919 / 50-1 BON</strain>
    </source>
</reference>
<proteinExistence type="predicted"/>